<proteinExistence type="inferred from homology"/>
<accession>A0ABT8ZWZ0</accession>
<dbReference type="InterPro" id="IPR000620">
    <property type="entry name" value="EamA_dom"/>
</dbReference>
<dbReference type="PANTHER" id="PTHR32322">
    <property type="entry name" value="INNER MEMBRANE TRANSPORTER"/>
    <property type="match status" value="1"/>
</dbReference>
<dbReference type="SUPFAM" id="SSF103481">
    <property type="entry name" value="Multidrug resistance efflux transporter EmrE"/>
    <property type="match status" value="2"/>
</dbReference>
<evidence type="ECO:0000256" key="4">
    <source>
        <dbReference type="ARBA" id="ARBA00022989"/>
    </source>
</evidence>
<dbReference type="EMBL" id="JAUQSZ010000002">
    <property type="protein sequence ID" value="MDO7841296.1"/>
    <property type="molecule type" value="Genomic_DNA"/>
</dbReference>
<evidence type="ECO:0000259" key="7">
    <source>
        <dbReference type="Pfam" id="PF00892"/>
    </source>
</evidence>
<keyword evidence="3 6" id="KW-0812">Transmembrane</keyword>
<feature type="domain" description="EamA" evidence="7">
    <location>
        <begin position="18"/>
        <end position="146"/>
    </location>
</feature>
<sequence>MSDSPAPPATRLAVLIPFAIVTLIWGSTWLVIRGQLGVVPPSWSVCYRFLVAGIAMLAYATARGERIRLDRQGLGFATVLGVCLFCGNFNLIYRAEQYVTSGLVAVVFALLLLPNAVFGAIFLKQRLGKQLLLGSAVALAGITLLFIREARIDPHGPVQAITGIAMTLAGTLAASVGNVMQGTARAKRYPMISTIGVAMLIGSGFDAVLAFAISGPPVIDTSPAYIFGTLYLGLIASALAFPLYFGVIRAIGPAKAAYSGVIVPVIAMALSTVFEHYHWSTLSAFGALLALIGLVIALMERKPAR</sequence>
<feature type="transmembrane region" description="Helical" evidence="6">
    <location>
        <begin position="74"/>
        <end position="93"/>
    </location>
</feature>
<feature type="domain" description="EamA" evidence="7">
    <location>
        <begin position="162"/>
        <end position="298"/>
    </location>
</feature>
<keyword evidence="4 6" id="KW-1133">Transmembrane helix</keyword>
<comment type="caution">
    <text evidence="8">The sequence shown here is derived from an EMBL/GenBank/DDBJ whole genome shotgun (WGS) entry which is preliminary data.</text>
</comment>
<evidence type="ECO:0000256" key="5">
    <source>
        <dbReference type="ARBA" id="ARBA00023136"/>
    </source>
</evidence>
<feature type="transmembrane region" description="Helical" evidence="6">
    <location>
        <begin position="256"/>
        <end position="274"/>
    </location>
</feature>
<keyword evidence="9" id="KW-1185">Reference proteome</keyword>
<reference evidence="8" key="1">
    <citation type="submission" date="2023-07" db="EMBL/GenBank/DDBJ databases">
        <authorList>
            <person name="Kim M.K."/>
        </authorList>
    </citation>
    <scope>NUCLEOTIDE SEQUENCE</scope>
    <source>
        <strain evidence="8">CA1-15</strain>
    </source>
</reference>
<gene>
    <name evidence="8" type="ORF">Q5H94_03075</name>
</gene>
<keyword evidence="5 6" id="KW-0472">Membrane</keyword>
<organism evidence="8 9">
    <name type="scientific">Sphingomonas immobilis</name>
    <dbReference type="NCBI Taxonomy" id="3063997"/>
    <lineage>
        <taxon>Bacteria</taxon>
        <taxon>Pseudomonadati</taxon>
        <taxon>Pseudomonadota</taxon>
        <taxon>Alphaproteobacteria</taxon>
        <taxon>Sphingomonadales</taxon>
        <taxon>Sphingomonadaceae</taxon>
        <taxon>Sphingomonas</taxon>
    </lineage>
</organism>
<feature type="transmembrane region" description="Helical" evidence="6">
    <location>
        <begin position="160"/>
        <end position="180"/>
    </location>
</feature>
<comment type="similarity">
    <text evidence="2">Belongs to the EamA transporter family.</text>
</comment>
<dbReference type="PANTHER" id="PTHR32322:SF2">
    <property type="entry name" value="EAMA DOMAIN-CONTAINING PROTEIN"/>
    <property type="match status" value="1"/>
</dbReference>
<name>A0ABT8ZWZ0_9SPHN</name>
<evidence type="ECO:0000313" key="8">
    <source>
        <dbReference type="EMBL" id="MDO7841296.1"/>
    </source>
</evidence>
<evidence type="ECO:0000256" key="3">
    <source>
        <dbReference type="ARBA" id="ARBA00022692"/>
    </source>
</evidence>
<feature type="transmembrane region" description="Helical" evidence="6">
    <location>
        <begin position="225"/>
        <end position="244"/>
    </location>
</feature>
<comment type="subcellular location">
    <subcellularLocation>
        <location evidence="1">Membrane</location>
        <topology evidence="1">Multi-pass membrane protein</topology>
    </subcellularLocation>
</comment>
<feature type="transmembrane region" description="Helical" evidence="6">
    <location>
        <begin position="99"/>
        <end position="123"/>
    </location>
</feature>
<evidence type="ECO:0000256" key="6">
    <source>
        <dbReference type="SAM" id="Phobius"/>
    </source>
</evidence>
<feature type="transmembrane region" description="Helical" evidence="6">
    <location>
        <begin position="38"/>
        <end position="62"/>
    </location>
</feature>
<feature type="transmembrane region" description="Helical" evidence="6">
    <location>
        <begin position="280"/>
        <end position="299"/>
    </location>
</feature>
<dbReference type="InterPro" id="IPR050638">
    <property type="entry name" value="AA-Vitamin_Transporters"/>
</dbReference>
<feature type="transmembrane region" description="Helical" evidence="6">
    <location>
        <begin position="130"/>
        <end position="148"/>
    </location>
</feature>
<evidence type="ECO:0000313" key="9">
    <source>
        <dbReference type="Proteomes" id="UP001176468"/>
    </source>
</evidence>
<feature type="transmembrane region" description="Helical" evidence="6">
    <location>
        <begin position="12"/>
        <end position="32"/>
    </location>
</feature>
<feature type="transmembrane region" description="Helical" evidence="6">
    <location>
        <begin position="192"/>
        <end position="213"/>
    </location>
</feature>
<evidence type="ECO:0000256" key="1">
    <source>
        <dbReference type="ARBA" id="ARBA00004141"/>
    </source>
</evidence>
<dbReference type="InterPro" id="IPR037185">
    <property type="entry name" value="EmrE-like"/>
</dbReference>
<protein>
    <submittedName>
        <fullName evidence="8">EamA family transporter</fullName>
    </submittedName>
</protein>
<dbReference type="Pfam" id="PF00892">
    <property type="entry name" value="EamA"/>
    <property type="match status" value="2"/>
</dbReference>
<evidence type="ECO:0000256" key="2">
    <source>
        <dbReference type="ARBA" id="ARBA00007362"/>
    </source>
</evidence>
<dbReference type="Proteomes" id="UP001176468">
    <property type="component" value="Unassembled WGS sequence"/>
</dbReference>